<sequence>MAQRKRLSGAQTSSQAKRPSGSQAAPEDEDDQTFTLPSSSQVLRGMESLAPGQLEQKTAEVVQYFLVKDQKKFAIRRADIVKHVLKEQRNIYPEVMRRAAATFQQVFGLKLVEIEQKNHLYILINSLEPSAAAPPSSSTNPKTGLLFVVLGLIFMKGGVARENVVWSTLKKLRIDPREKHEEFGDVRKLLTEEFVRQRYLEYIRIPHTDPVEFEFGWGQRAEYEVSKPRILSFMGELHQQDPQTWSQQYREAHSSSSSTPSPSPSQR</sequence>
<dbReference type="Gene3D" id="1.10.10.1200">
    <property type="entry name" value="MAGE homology domain, winged helix WH1 motif"/>
    <property type="match status" value="1"/>
</dbReference>
<dbReference type="FunCoup" id="A0A672H9Y0">
    <property type="interactions" value="709"/>
</dbReference>
<dbReference type="PROSITE" id="PS50838">
    <property type="entry name" value="MAGE"/>
    <property type="match status" value="1"/>
</dbReference>
<dbReference type="InterPro" id="IPR041898">
    <property type="entry name" value="MAGE_WH1"/>
</dbReference>
<dbReference type="Proteomes" id="UP000472267">
    <property type="component" value="Chromosome 20"/>
</dbReference>
<dbReference type="GO" id="GO:0005634">
    <property type="term" value="C:nucleus"/>
    <property type="evidence" value="ECO:0007669"/>
    <property type="project" value="TreeGrafter"/>
</dbReference>
<evidence type="ECO:0000313" key="4">
    <source>
        <dbReference type="Proteomes" id="UP000472267"/>
    </source>
</evidence>
<feature type="compositionally biased region" description="Polar residues" evidence="1">
    <location>
        <begin position="9"/>
        <end position="23"/>
    </location>
</feature>
<evidence type="ECO:0000313" key="3">
    <source>
        <dbReference type="Ensembl" id="ENSSFAP00005025882.1"/>
    </source>
</evidence>
<dbReference type="PANTHER" id="PTHR11736:SF14">
    <property type="entry name" value="NSE3 HOMOLOG, SMC5-SMC6 COMPLEX COMPONENT"/>
    <property type="match status" value="1"/>
</dbReference>
<dbReference type="OMA" id="KITYSWG"/>
<dbReference type="Gene3D" id="1.10.10.1210">
    <property type="entry name" value="MAGE homology domain, winged helix WH2 motif"/>
    <property type="match status" value="1"/>
</dbReference>
<reference evidence="3" key="3">
    <citation type="submission" date="2025-09" db="UniProtKB">
        <authorList>
            <consortium name="Ensembl"/>
        </authorList>
    </citation>
    <scope>IDENTIFICATION</scope>
</reference>
<dbReference type="FunFam" id="1.10.10.1210:FF:000001">
    <property type="entry name" value="melanoma-associated antigen D1"/>
    <property type="match status" value="1"/>
</dbReference>
<dbReference type="InterPro" id="IPR037445">
    <property type="entry name" value="MAGE"/>
</dbReference>
<reference evidence="3" key="1">
    <citation type="submission" date="2019-06" db="EMBL/GenBank/DDBJ databases">
        <authorList>
            <consortium name="Wellcome Sanger Institute Data Sharing"/>
        </authorList>
    </citation>
    <scope>NUCLEOTIDE SEQUENCE [LARGE SCALE GENOMIC DNA]</scope>
</reference>
<evidence type="ECO:0000256" key="1">
    <source>
        <dbReference type="SAM" id="MobiDB-lite"/>
    </source>
</evidence>
<dbReference type="InterPro" id="IPR041899">
    <property type="entry name" value="MAGE_WH2"/>
</dbReference>
<reference evidence="3" key="2">
    <citation type="submission" date="2025-08" db="UniProtKB">
        <authorList>
            <consortium name="Ensembl"/>
        </authorList>
    </citation>
    <scope>IDENTIFICATION</scope>
</reference>
<dbReference type="Ensembl" id="ENSSFAT00005026906.1">
    <property type="protein sequence ID" value="ENSSFAP00005025882.1"/>
    <property type="gene ID" value="ENSSFAG00005013321.1"/>
</dbReference>
<dbReference type="Pfam" id="PF01454">
    <property type="entry name" value="MAGE"/>
    <property type="match status" value="1"/>
</dbReference>
<feature type="compositionally biased region" description="Polar residues" evidence="1">
    <location>
        <begin position="240"/>
        <end position="249"/>
    </location>
</feature>
<dbReference type="PANTHER" id="PTHR11736">
    <property type="entry name" value="MELANOMA-ASSOCIATED ANTIGEN MAGE ANTIGEN"/>
    <property type="match status" value="1"/>
</dbReference>
<organism evidence="3 4">
    <name type="scientific">Salarias fasciatus</name>
    <name type="common">Jewelled blenny</name>
    <name type="synonym">Blennius fasciatus</name>
    <dbReference type="NCBI Taxonomy" id="181472"/>
    <lineage>
        <taxon>Eukaryota</taxon>
        <taxon>Metazoa</taxon>
        <taxon>Chordata</taxon>
        <taxon>Craniata</taxon>
        <taxon>Vertebrata</taxon>
        <taxon>Euteleostomi</taxon>
        <taxon>Actinopterygii</taxon>
        <taxon>Neopterygii</taxon>
        <taxon>Teleostei</taxon>
        <taxon>Neoteleostei</taxon>
        <taxon>Acanthomorphata</taxon>
        <taxon>Ovalentaria</taxon>
        <taxon>Blenniimorphae</taxon>
        <taxon>Blenniiformes</taxon>
        <taxon>Blennioidei</taxon>
        <taxon>Blenniidae</taxon>
        <taxon>Salariinae</taxon>
        <taxon>Salarias</taxon>
    </lineage>
</organism>
<feature type="domain" description="MAGE" evidence="2">
    <location>
        <begin position="54"/>
        <end position="252"/>
    </location>
</feature>
<feature type="compositionally biased region" description="Low complexity" evidence="1">
    <location>
        <begin position="254"/>
        <end position="267"/>
    </location>
</feature>
<name>A0A672H9Y0_SALFA</name>
<dbReference type="InterPro" id="IPR002190">
    <property type="entry name" value="MHD_dom"/>
</dbReference>
<accession>A0A672H9Y0</accession>
<dbReference type="SMART" id="SM01373">
    <property type="entry name" value="MAGE"/>
    <property type="match status" value="1"/>
</dbReference>
<dbReference type="AlphaFoldDB" id="A0A672H9Y0"/>
<dbReference type="OrthoDB" id="205198at2759"/>
<evidence type="ECO:0000259" key="2">
    <source>
        <dbReference type="PROSITE" id="PS50838"/>
    </source>
</evidence>
<keyword evidence="4" id="KW-1185">Reference proteome</keyword>
<dbReference type="InParanoid" id="A0A672H9Y0"/>
<feature type="region of interest" description="Disordered" evidence="1">
    <location>
        <begin position="238"/>
        <end position="267"/>
    </location>
</feature>
<gene>
    <name evidence="3" type="primary">ndnl2</name>
</gene>
<protein>
    <submittedName>
        <fullName evidence="3">Non-structural maintenance of chromosomes element 3 homolog</fullName>
    </submittedName>
</protein>
<proteinExistence type="predicted"/>
<feature type="region of interest" description="Disordered" evidence="1">
    <location>
        <begin position="1"/>
        <end position="38"/>
    </location>
</feature>